<name>A0ABY6HPX4_9ARCH</name>
<reference evidence="1" key="1">
    <citation type="submission" date="2022-09" db="EMBL/GenBank/DDBJ databases">
        <title>Actin cytoskeleton and complex cell architecture in an #Asgard archaeon.</title>
        <authorList>
            <person name="Ponce Toledo R.I."/>
            <person name="Schleper C."/>
            <person name="Rodrigues Oliveira T."/>
            <person name="Wollweber F."/>
            <person name="Xu J."/>
            <person name="Rittmann S."/>
            <person name="Klingl A."/>
            <person name="Pilhofer M."/>
        </authorList>
    </citation>
    <scope>NUCLEOTIDE SEQUENCE</scope>
    <source>
        <strain evidence="1">B-35</strain>
    </source>
</reference>
<accession>A0ABY6HPX4</accession>
<evidence type="ECO:0000313" key="2">
    <source>
        <dbReference type="Proteomes" id="UP001208689"/>
    </source>
</evidence>
<keyword evidence="2" id="KW-1185">Reference proteome</keyword>
<sequence>MNFSPESPQPKSIITSPQKRTVVDIKADLYSIFQTAAFLKDRFESGMVDALFYYRRLKHSHSELVGLQNELSLWNRSLLEIIDDFKIDQNFTSILSVISSIQDFKFNEIAQTWQLDPYLLASVATECTSNFITIIDYLHLIEAFEEEFFQQLMGDLEKSLSQINTFQPFLIQIAQLNQNLPLYLQQSGLYQATDPTHIKAILQKIEQSIYTLFQEFKQYLHIQ</sequence>
<protein>
    <submittedName>
        <fullName evidence="1">Uncharacterized protein</fullName>
    </submittedName>
</protein>
<organism evidence="1 2">
    <name type="scientific">Candidatus Lokiarchaeum ossiferum</name>
    <dbReference type="NCBI Taxonomy" id="2951803"/>
    <lineage>
        <taxon>Archaea</taxon>
        <taxon>Promethearchaeati</taxon>
        <taxon>Promethearchaeota</taxon>
        <taxon>Promethearchaeia</taxon>
        <taxon>Promethearchaeales</taxon>
        <taxon>Promethearchaeaceae</taxon>
        <taxon>Candidatus Lokiarchaeum</taxon>
    </lineage>
</organism>
<proteinExistence type="predicted"/>
<gene>
    <name evidence="1" type="ORF">NEF87_001849</name>
</gene>
<evidence type="ECO:0000313" key="1">
    <source>
        <dbReference type="EMBL" id="UYP45564.1"/>
    </source>
</evidence>
<dbReference type="EMBL" id="CP104013">
    <property type="protein sequence ID" value="UYP45564.1"/>
    <property type="molecule type" value="Genomic_DNA"/>
</dbReference>
<dbReference type="Proteomes" id="UP001208689">
    <property type="component" value="Chromosome"/>
</dbReference>